<name>A0A9P0LZA2_ACAOB</name>
<protein>
    <submittedName>
        <fullName evidence="1">Uncharacterized protein</fullName>
    </submittedName>
</protein>
<reference evidence="1" key="1">
    <citation type="submission" date="2022-03" db="EMBL/GenBank/DDBJ databases">
        <authorList>
            <person name="Sayadi A."/>
        </authorList>
    </citation>
    <scope>NUCLEOTIDE SEQUENCE</scope>
</reference>
<sequence length="45" mass="5223">MLPCCFSFQLNFRDSNTRVLNGERKVTLEVIDGGYKKHLISNNYT</sequence>
<evidence type="ECO:0000313" key="1">
    <source>
        <dbReference type="EMBL" id="CAH2006122.1"/>
    </source>
</evidence>
<keyword evidence="2" id="KW-1185">Reference proteome</keyword>
<evidence type="ECO:0000313" key="2">
    <source>
        <dbReference type="Proteomes" id="UP001152888"/>
    </source>
</evidence>
<accession>A0A9P0LZA2</accession>
<dbReference type="EMBL" id="CAKOFQ010007671">
    <property type="protein sequence ID" value="CAH2006122.1"/>
    <property type="molecule type" value="Genomic_DNA"/>
</dbReference>
<gene>
    <name evidence="1" type="ORF">ACAOBT_LOCUS28923</name>
</gene>
<proteinExistence type="predicted"/>
<organism evidence="1 2">
    <name type="scientific">Acanthoscelides obtectus</name>
    <name type="common">Bean weevil</name>
    <name type="synonym">Bruchus obtectus</name>
    <dbReference type="NCBI Taxonomy" id="200917"/>
    <lineage>
        <taxon>Eukaryota</taxon>
        <taxon>Metazoa</taxon>
        <taxon>Ecdysozoa</taxon>
        <taxon>Arthropoda</taxon>
        <taxon>Hexapoda</taxon>
        <taxon>Insecta</taxon>
        <taxon>Pterygota</taxon>
        <taxon>Neoptera</taxon>
        <taxon>Endopterygota</taxon>
        <taxon>Coleoptera</taxon>
        <taxon>Polyphaga</taxon>
        <taxon>Cucujiformia</taxon>
        <taxon>Chrysomeloidea</taxon>
        <taxon>Chrysomelidae</taxon>
        <taxon>Bruchinae</taxon>
        <taxon>Bruchini</taxon>
        <taxon>Acanthoscelides</taxon>
    </lineage>
</organism>
<dbReference type="Proteomes" id="UP001152888">
    <property type="component" value="Unassembled WGS sequence"/>
</dbReference>
<dbReference type="AlphaFoldDB" id="A0A9P0LZA2"/>
<comment type="caution">
    <text evidence="1">The sequence shown here is derived from an EMBL/GenBank/DDBJ whole genome shotgun (WGS) entry which is preliminary data.</text>
</comment>
<dbReference type="OrthoDB" id="2985014at2759"/>